<comment type="caution">
    <text evidence="2">The sequence shown here is derived from an EMBL/GenBank/DDBJ whole genome shotgun (WGS) entry which is preliminary data.</text>
</comment>
<dbReference type="Pfam" id="PF06698">
    <property type="entry name" value="DUF1192"/>
    <property type="match status" value="1"/>
</dbReference>
<dbReference type="InterPro" id="IPR009579">
    <property type="entry name" value="DUF1192"/>
</dbReference>
<proteinExistence type="predicted"/>
<feature type="coiled-coil region" evidence="1">
    <location>
        <begin position="24"/>
        <end position="51"/>
    </location>
</feature>
<evidence type="ECO:0008006" key="4">
    <source>
        <dbReference type="Google" id="ProtNLM"/>
    </source>
</evidence>
<name>A0A0D6P4V3_9PROT</name>
<sequence length="66" mass="7499">MRDDDDPARPRRRLEPLPLATLGIDELRAYIAELREEIARVEADIARKDSHRQAAAAFFRAPAAED</sequence>
<protein>
    <recommendedName>
        <fullName evidence="4">DUF1192 domain-containing protein</fullName>
    </recommendedName>
</protein>
<dbReference type="EMBL" id="BANB01000164">
    <property type="protein sequence ID" value="GAN76790.1"/>
    <property type="molecule type" value="Genomic_DNA"/>
</dbReference>
<evidence type="ECO:0000313" key="3">
    <source>
        <dbReference type="Proteomes" id="UP000032680"/>
    </source>
</evidence>
<organism evidence="2 3">
    <name type="scientific">Acidisphaera rubrifaciens HS-AP3</name>
    <dbReference type="NCBI Taxonomy" id="1231350"/>
    <lineage>
        <taxon>Bacteria</taxon>
        <taxon>Pseudomonadati</taxon>
        <taxon>Pseudomonadota</taxon>
        <taxon>Alphaproteobacteria</taxon>
        <taxon>Acetobacterales</taxon>
        <taxon>Acetobacteraceae</taxon>
        <taxon>Acidisphaera</taxon>
    </lineage>
</organism>
<reference evidence="2 3" key="1">
    <citation type="submission" date="2012-11" db="EMBL/GenBank/DDBJ databases">
        <title>Whole genome sequence of Acidisphaera rubrifaciens HS-AP3.</title>
        <authorList>
            <person name="Azuma Y."/>
            <person name="Higashiura N."/>
            <person name="Hirakawa H."/>
            <person name="Matsushita K."/>
        </authorList>
    </citation>
    <scope>NUCLEOTIDE SEQUENCE [LARGE SCALE GENOMIC DNA]</scope>
    <source>
        <strain evidence="2 3">HS-AP3</strain>
    </source>
</reference>
<evidence type="ECO:0000313" key="2">
    <source>
        <dbReference type="EMBL" id="GAN76790.1"/>
    </source>
</evidence>
<dbReference type="RefSeq" id="WP_048860676.1">
    <property type="nucleotide sequence ID" value="NZ_BANB01000164.1"/>
</dbReference>
<keyword evidence="3" id="KW-1185">Reference proteome</keyword>
<accession>A0A0D6P4V3</accession>
<dbReference type="AlphaFoldDB" id="A0A0D6P4V3"/>
<gene>
    <name evidence="2" type="ORF">Asru_0164_12</name>
</gene>
<evidence type="ECO:0000256" key="1">
    <source>
        <dbReference type="SAM" id="Coils"/>
    </source>
</evidence>
<keyword evidence="1" id="KW-0175">Coiled coil</keyword>
<dbReference type="OrthoDB" id="7282503at2"/>
<dbReference type="Proteomes" id="UP000032680">
    <property type="component" value="Unassembled WGS sequence"/>
</dbReference>